<dbReference type="GO" id="GO:0061630">
    <property type="term" value="F:ubiquitin protein ligase activity"/>
    <property type="evidence" value="ECO:0007669"/>
    <property type="project" value="TreeGrafter"/>
</dbReference>
<gene>
    <name evidence="7" type="primary">ATL5_2</name>
    <name evidence="7" type="ORF">g.17521</name>
</gene>
<dbReference type="GO" id="GO:0008270">
    <property type="term" value="F:zinc ion binding"/>
    <property type="evidence" value="ECO:0007669"/>
    <property type="project" value="UniProtKB-KW"/>
</dbReference>
<keyword evidence="3" id="KW-0862">Zinc</keyword>
<dbReference type="SMART" id="SM00184">
    <property type="entry name" value="RING"/>
    <property type="match status" value="1"/>
</dbReference>
<organism evidence="7">
    <name type="scientific">Anthurium amnicola</name>
    <dbReference type="NCBI Taxonomy" id="1678845"/>
    <lineage>
        <taxon>Eukaryota</taxon>
        <taxon>Viridiplantae</taxon>
        <taxon>Streptophyta</taxon>
        <taxon>Embryophyta</taxon>
        <taxon>Tracheophyta</taxon>
        <taxon>Spermatophyta</taxon>
        <taxon>Magnoliopsida</taxon>
        <taxon>Liliopsida</taxon>
        <taxon>Araceae</taxon>
        <taxon>Pothoideae</taxon>
        <taxon>Potheae</taxon>
        <taxon>Anthurium</taxon>
    </lineage>
</organism>
<reference evidence="7" key="1">
    <citation type="submission" date="2015-07" db="EMBL/GenBank/DDBJ databases">
        <title>Transcriptome Assembly of Anthurium amnicola.</title>
        <authorList>
            <person name="Suzuki J."/>
        </authorList>
    </citation>
    <scope>NUCLEOTIDE SEQUENCE</scope>
</reference>
<keyword evidence="1" id="KW-0479">Metal-binding</keyword>
<feature type="non-terminal residue" evidence="7">
    <location>
        <position position="1"/>
    </location>
</feature>
<evidence type="ECO:0000256" key="4">
    <source>
        <dbReference type="PROSITE-ProRule" id="PRU00175"/>
    </source>
</evidence>
<dbReference type="PANTHER" id="PTHR45969:SF69">
    <property type="entry name" value="FINGER DOMAIN PROTEIN, PUTATIVE (AFU_ORTHOLOGUE AFUA_3G12190)-RELATED"/>
    <property type="match status" value="1"/>
</dbReference>
<name>A0A1D1YE68_9ARAE</name>
<dbReference type="InterPro" id="IPR013083">
    <property type="entry name" value="Znf_RING/FYVE/PHD"/>
</dbReference>
<accession>A0A1D1YE68</accession>
<dbReference type="Gene3D" id="3.30.40.10">
    <property type="entry name" value="Zinc/RING finger domain, C3HC4 (zinc finger)"/>
    <property type="match status" value="1"/>
</dbReference>
<dbReference type="SUPFAM" id="SSF57850">
    <property type="entry name" value="RING/U-box"/>
    <property type="match status" value="1"/>
</dbReference>
<dbReference type="AlphaFoldDB" id="A0A1D1YE68"/>
<dbReference type="EMBL" id="GDJX01015003">
    <property type="protein sequence ID" value="JAT52933.1"/>
    <property type="molecule type" value="Transcribed_RNA"/>
</dbReference>
<evidence type="ECO:0000259" key="6">
    <source>
        <dbReference type="PROSITE" id="PS50089"/>
    </source>
</evidence>
<dbReference type="CDD" id="cd16448">
    <property type="entry name" value="RING-H2"/>
    <property type="match status" value="1"/>
</dbReference>
<dbReference type="PROSITE" id="PS50089">
    <property type="entry name" value="ZF_RING_2"/>
    <property type="match status" value="1"/>
</dbReference>
<dbReference type="GO" id="GO:0016567">
    <property type="term" value="P:protein ubiquitination"/>
    <property type="evidence" value="ECO:0007669"/>
    <property type="project" value="TreeGrafter"/>
</dbReference>
<dbReference type="Pfam" id="PF17123">
    <property type="entry name" value="zf-RING_11"/>
    <property type="match status" value="1"/>
</dbReference>
<dbReference type="InterPro" id="IPR001841">
    <property type="entry name" value="Znf_RING"/>
</dbReference>
<evidence type="ECO:0000256" key="5">
    <source>
        <dbReference type="SAM" id="MobiDB-lite"/>
    </source>
</evidence>
<evidence type="ECO:0000256" key="2">
    <source>
        <dbReference type="ARBA" id="ARBA00022771"/>
    </source>
</evidence>
<feature type="region of interest" description="Disordered" evidence="5">
    <location>
        <begin position="94"/>
        <end position="114"/>
    </location>
</feature>
<evidence type="ECO:0000256" key="3">
    <source>
        <dbReference type="ARBA" id="ARBA00022833"/>
    </source>
</evidence>
<proteinExistence type="predicted"/>
<evidence type="ECO:0000313" key="7">
    <source>
        <dbReference type="EMBL" id="JAT52933.1"/>
    </source>
</evidence>
<evidence type="ECO:0000256" key="1">
    <source>
        <dbReference type="ARBA" id="ARBA00022723"/>
    </source>
</evidence>
<dbReference type="PANTHER" id="PTHR45969">
    <property type="entry name" value="RING ZINC FINGER PROTEIN-RELATED"/>
    <property type="match status" value="1"/>
</dbReference>
<sequence length="164" mass="19126">VQRTLRFVFTQMSLFFASETEHSEPEECTICLEEINQTQAYTKLTCGHVFHFKCQIEYISHEIIRGINYTNNKIFLRRTKIICPNCRAFIHETQESSNGEESSNRRGNFDGRQYNSVTPQLEIRPISPRSIRTLDTTSNNNRRMNWLRPSDLSILRAGFASEVT</sequence>
<feature type="domain" description="RING-type" evidence="6">
    <location>
        <begin position="28"/>
        <end position="87"/>
    </location>
</feature>
<protein>
    <submittedName>
        <fullName evidence="7">RING-H2 finger protein ATL5</fullName>
    </submittedName>
</protein>
<keyword evidence="2 4" id="KW-0863">Zinc-finger</keyword>